<dbReference type="EMBL" id="JYDW01000039">
    <property type="protein sequence ID" value="KRZ59668.1"/>
    <property type="molecule type" value="Genomic_DNA"/>
</dbReference>
<dbReference type="AlphaFoldDB" id="A0A0V1LJL0"/>
<evidence type="ECO:0000313" key="3">
    <source>
        <dbReference type="Proteomes" id="UP000054721"/>
    </source>
</evidence>
<organism evidence="2 3">
    <name type="scientific">Trichinella nativa</name>
    <dbReference type="NCBI Taxonomy" id="6335"/>
    <lineage>
        <taxon>Eukaryota</taxon>
        <taxon>Metazoa</taxon>
        <taxon>Ecdysozoa</taxon>
        <taxon>Nematoda</taxon>
        <taxon>Enoplea</taxon>
        <taxon>Dorylaimia</taxon>
        <taxon>Trichinellida</taxon>
        <taxon>Trichinellidae</taxon>
        <taxon>Trichinella</taxon>
    </lineage>
</organism>
<keyword evidence="1" id="KW-0812">Transmembrane</keyword>
<evidence type="ECO:0000256" key="1">
    <source>
        <dbReference type="SAM" id="Phobius"/>
    </source>
</evidence>
<keyword evidence="3" id="KW-1185">Reference proteome</keyword>
<name>A0A0V1LJL0_9BILA</name>
<proteinExistence type="predicted"/>
<dbReference type="Proteomes" id="UP000054721">
    <property type="component" value="Unassembled WGS sequence"/>
</dbReference>
<keyword evidence="1" id="KW-1133">Transmembrane helix</keyword>
<keyword evidence="1" id="KW-0472">Membrane</keyword>
<comment type="caution">
    <text evidence="2">The sequence shown here is derived from an EMBL/GenBank/DDBJ whole genome shotgun (WGS) entry which is preliminary data.</text>
</comment>
<protein>
    <submittedName>
        <fullName evidence="2">Uncharacterized protein</fullName>
    </submittedName>
</protein>
<sequence>MPKKPNTPCIAKFIHSEDASTSVLLEVFIDTGANAFMMIMMVMIIIIQEEIKSVITQISNMLKKKQLEKLIIFSLTSASHVYVENGLKILHLNT</sequence>
<evidence type="ECO:0000313" key="2">
    <source>
        <dbReference type="EMBL" id="KRZ59668.1"/>
    </source>
</evidence>
<reference evidence="2 3" key="1">
    <citation type="submission" date="2015-05" db="EMBL/GenBank/DDBJ databases">
        <title>Evolution of Trichinella species and genotypes.</title>
        <authorList>
            <person name="Korhonen P.K."/>
            <person name="Edoardo P."/>
            <person name="Giuseppe L.R."/>
            <person name="Gasser R.B."/>
        </authorList>
    </citation>
    <scope>NUCLEOTIDE SEQUENCE [LARGE SCALE GENOMIC DNA]</scope>
    <source>
        <strain evidence="2">ISS10</strain>
    </source>
</reference>
<accession>A0A0V1LJL0</accession>
<gene>
    <name evidence="2" type="ORF">T02_8898</name>
</gene>
<feature type="transmembrane region" description="Helical" evidence="1">
    <location>
        <begin position="27"/>
        <end position="47"/>
    </location>
</feature>